<keyword evidence="7" id="KW-0963">Cytoplasm</keyword>
<dbReference type="Gene3D" id="3.10.290.10">
    <property type="entry name" value="RNA-binding S4 domain"/>
    <property type="match status" value="1"/>
</dbReference>
<keyword evidence="1 7" id="KW-0436">Ligase</keyword>
<comment type="catalytic activity">
    <reaction evidence="6 7">
        <text>tRNA(Tyr) + L-tyrosine + ATP = L-tyrosyl-tRNA(Tyr) + AMP + diphosphate + H(+)</text>
        <dbReference type="Rhea" id="RHEA:10220"/>
        <dbReference type="Rhea" id="RHEA-COMP:9706"/>
        <dbReference type="Rhea" id="RHEA-COMP:9707"/>
        <dbReference type="ChEBI" id="CHEBI:15378"/>
        <dbReference type="ChEBI" id="CHEBI:30616"/>
        <dbReference type="ChEBI" id="CHEBI:33019"/>
        <dbReference type="ChEBI" id="CHEBI:58315"/>
        <dbReference type="ChEBI" id="CHEBI:78442"/>
        <dbReference type="ChEBI" id="CHEBI:78536"/>
        <dbReference type="ChEBI" id="CHEBI:456215"/>
        <dbReference type="EC" id="6.1.1.1"/>
    </reaction>
</comment>
<name>A0ABX0VC25_9HYPH</name>
<dbReference type="PROSITE" id="PS50889">
    <property type="entry name" value="S4"/>
    <property type="match status" value="1"/>
</dbReference>
<dbReference type="EC" id="6.1.1.1" evidence="7"/>
<comment type="function">
    <text evidence="7">Catalyzes the attachment of tyrosine to tRNA(Tyr) in a two-step reaction: tyrosine is first activated by ATP to form Tyr-AMP and then transferred to the acceptor end of tRNA(Tyr).</text>
</comment>
<keyword evidence="10" id="KW-1185">Reference proteome</keyword>
<evidence type="ECO:0000313" key="10">
    <source>
        <dbReference type="Proteomes" id="UP000707352"/>
    </source>
</evidence>
<keyword evidence="5 7" id="KW-0030">Aminoacyl-tRNA synthetase</keyword>
<dbReference type="SUPFAM" id="SSF55174">
    <property type="entry name" value="Alpha-L RNA-binding motif"/>
    <property type="match status" value="1"/>
</dbReference>
<dbReference type="InterPro" id="IPR014729">
    <property type="entry name" value="Rossmann-like_a/b/a_fold"/>
</dbReference>
<dbReference type="InterPro" id="IPR024107">
    <property type="entry name" value="Tyr-tRNA-ligase_bac_1"/>
</dbReference>
<evidence type="ECO:0000256" key="6">
    <source>
        <dbReference type="ARBA" id="ARBA00048248"/>
    </source>
</evidence>
<feature type="short sequence motif" description="'HIGH' region" evidence="7">
    <location>
        <begin position="44"/>
        <end position="53"/>
    </location>
</feature>
<dbReference type="Proteomes" id="UP000707352">
    <property type="component" value="Unassembled WGS sequence"/>
</dbReference>
<dbReference type="HAMAP" id="MF_02006">
    <property type="entry name" value="Tyr_tRNA_synth_type1"/>
    <property type="match status" value="1"/>
</dbReference>
<dbReference type="GO" id="GO:0004831">
    <property type="term" value="F:tyrosine-tRNA ligase activity"/>
    <property type="evidence" value="ECO:0007669"/>
    <property type="project" value="UniProtKB-EC"/>
</dbReference>
<evidence type="ECO:0000256" key="3">
    <source>
        <dbReference type="ARBA" id="ARBA00022840"/>
    </source>
</evidence>
<comment type="caution">
    <text evidence="9">The sequence shown here is derived from an EMBL/GenBank/DDBJ whole genome shotgun (WGS) entry which is preliminary data.</text>
</comment>
<dbReference type="SUPFAM" id="SSF52374">
    <property type="entry name" value="Nucleotidylyl transferase"/>
    <property type="match status" value="1"/>
</dbReference>
<comment type="subunit">
    <text evidence="7">Homodimer.</text>
</comment>
<evidence type="ECO:0000256" key="1">
    <source>
        <dbReference type="ARBA" id="ARBA00022598"/>
    </source>
</evidence>
<evidence type="ECO:0000256" key="4">
    <source>
        <dbReference type="ARBA" id="ARBA00022917"/>
    </source>
</evidence>
<dbReference type="InterPro" id="IPR036986">
    <property type="entry name" value="S4_RNA-bd_sf"/>
</dbReference>
<keyword evidence="8" id="KW-0694">RNA-binding</keyword>
<dbReference type="InterPro" id="IPR002307">
    <property type="entry name" value="Tyr-tRNA-ligase"/>
</dbReference>
<gene>
    <name evidence="7" type="primary">tyrS</name>
    <name evidence="9" type="ORF">HB375_12360</name>
</gene>
<dbReference type="Gene3D" id="3.40.50.620">
    <property type="entry name" value="HUPs"/>
    <property type="match status" value="1"/>
</dbReference>
<evidence type="ECO:0000256" key="7">
    <source>
        <dbReference type="HAMAP-Rule" id="MF_02006"/>
    </source>
</evidence>
<feature type="binding site" evidence="7">
    <location>
        <position position="177"/>
    </location>
    <ligand>
        <name>L-tyrosine</name>
        <dbReference type="ChEBI" id="CHEBI:58315"/>
    </ligand>
</feature>
<evidence type="ECO:0000256" key="8">
    <source>
        <dbReference type="PROSITE-ProRule" id="PRU00182"/>
    </source>
</evidence>
<protein>
    <recommendedName>
        <fullName evidence="7">Tyrosine--tRNA ligase</fullName>
        <ecNumber evidence="7">6.1.1.1</ecNumber>
    </recommendedName>
    <alternativeName>
        <fullName evidence="7">Tyrosyl-tRNA synthetase</fullName>
        <shortName evidence="7">TyrRS</shortName>
    </alternativeName>
</protein>
<keyword evidence="2 7" id="KW-0547">Nucleotide-binding</keyword>
<reference evidence="9 10" key="1">
    <citation type="submission" date="2020-03" db="EMBL/GenBank/DDBJ databases">
        <title>The genome sequence of Microvirga sp. c23x22.</title>
        <authorList>
            <person name="Zhang X."/>
        </authorList>
    </citation>
    <scope>NUCLEOTIDE SEQUENCE [LARGE SCALE GENOMIC DNA]</scope>
    <source>
        <strain evidence="10">c23x22</strain>
    </source>
</reference>
<dbReference type="CDD" id="cd00165">
    <property type="entry name" value="S4"/>
    <property type="match status" value="1"/>
</dbReference>
<dbReference type="NCBIfam" id="TIGR00234">
    <property type="entry name" value="tyrS"/>
    <property type="match status" value="1"/>
</dbReference>
<feature type="binding site" evidence="7">
    <location>
        <position position="240"/>
    </location>
    <ligand>
        <name>ATP</name>
        <dbReference type="ChEBI" id="CHEBI:30616"/>
    </ligand>
</feature>
<comment type="subcellular location">
    <subcellularLocation>
        <location evidence="7">Cytoplasm</location>
    </subcellularLocation>
</comment>
<keyword evidence="3 7" id="KW-0067">ATP-binding</keyword>
<dbReference type="InterPro" id="IPR024088">
    <property type="entry name" value="Tyr-tRNA-ligase_bac-type"/>
</dbReference>
<dbReference type="PANTHER" id="PTHR11766:SF0">
    <property type="entry name" value="TYROSINE--TRNA LIGASE, MITOCHONDRIAL"/>
    <property type="match status" value="1"/>
</dbReference>
<evidence type="ECO:0000256" key="5">
    <source>
        <dbReference type="ARBA" id="ARBA00023146"/>
    </source>
</evidence>
<dbReference type="PANTHER" id="PTHR11766">
    <property type="entry name" value="TYROSYL-TRNA SYNTHETASE"/>
    <property type="match status" value="1"/>
</dbReference>
<dbReference type="Pfam" id="PF00579">
    <property type="entry name" value="tRNA-synt_1b"/>
    <property type="match status" value="1"/>
</dbReference>
<dbReference type="RefSeq" id="WP_167673318.1">
    <property type="nucleotide sequence ID" value="NZ_JAATJS010000004.1"/>
</dbReference>
<organism evidence="9 10">
    <name type="scientific">Microvirga terricola</name>
    <dbReference type="NCBI Taxonomy" id="2719797"/>
    <lineage>
        <taxon>Bacteria</taxon>
        <taxon>Pseudomonadati</taxon>
        <taxon>Pseudomonadota</taxon>
        <taxon>Alphaproteobacteria</taxon>
        <taxon>Hyphomicrobiales</taxon>
        <taxon>Methylobacteriaceae</taxon>
        <taxon>Microvirga</taxon>
    </lineage>
</organism>
<dbReference type="Gene3D" id="1.10.240.10">
    <property type="entry name" value="Tyrosyl-Transfer RNA Synthetase"/>
    <property type="match status" value="1"/>
</dbReference>
<dbReference type="InterPro" id="IPR002305">
    <property type="entry name" value="aa-tRNA-synth_Ic"/>
</dbReference>
<dbReference type="PRINTS" id="PR01040">
    <property type="entry name" value="TRNASYNTHTYR"/>
</dbReference>
<evidence type="ECO:0000256" key="2">
    <source>
        <dbReference type="ARBA" id="ARBA00022741"/>
    </source>
</evidence>
<dbReference type="EMBL" id="JAATJS010000004">
    <property type="protein sequence ID" value="NIX77399.1"/>
    <property type="molecule type" value="Genomic_DNA"/>
</dbReference>
<evidence type="ECO:0000313" key="9">
    <source>
        <dbReference type="EMBL" id="NIX77399.1"/>
    </source>
</evidence>
<keyword evidence="4 7" id="KW-0648">Protein biosynthesis</keyword>
<proteinExistence type="inferred from homology"/>
<accession>A0ABX0VC25</accession>
<comment type="similarity">
    <text evidence="7">Belongs to the class-I aminoacyl-tRNA synthetase family. TyrS type 1 subfamily.</text>
</comment>
<feature type="binding site" evidence="7">
    <location>
        <position position="181"/>
    </location>
    <ligand>
        <name>L-tyrosine</name>
        <dbReference type="ChEBI" id="CHEBI:58315"/>
    </ligand>
</feature>
<feature type="binding site" evidence="7">
    <location>
        <position position="39"/>
    </location>
    <ligand>
        <name>L-tyrosine</name>
        <dbReference type="ChEBI" id="CHEBI:58315"/>
    </ligand>
</feature>
<feature type="short sequence motif" description="'KMSKS' region" evidence="7">
    <location>
        <begin position="237"/>
        <end position="241"/>
    </location>
</feature>
<dbReference type="CDD" id="cd00805">
    <property type="entry name" value="TyrRS_core"/>
    <property type="match status" value="1"/>
</dbReference>
<sequence length="420" mass="46153">MNAPKSDFLRVLTERGFIHQTSDFEGIDSAALEGRLTTYVGYDCTGPSLHVGHLLSIMMLHWLQKTGAGKPIALMGGGTTRVGDPSGKDESRKLLTVEQIGANKTSIKGVFSRFIGFGEGKVDAIMVDNAEWLTTLNYIEFLRDVGRHFSVNRMLAFDSVKLRLEREHELSFLEFNYMILQAYDFVELHKRYGCVLQMGGSDQWGNIVNGIDLGRRQGTGQLYAVTCPLLTTASGAKMGKTASGAVWLNADMLSAYDYWQFWRNTEDADVNRFLKLFTILPMDEIARLEALQGAEINEAKKVLATEATALVHGREAAELAAETARKTFEQGALAESLPTVEIANALLEAGLGVLTAFGPEYAKLVPSTSEARRQVKSGGLKVNDQTVTDDRGVLKLTDLTAEGVIKLSFGKKRHVLLRPV</sequence>